<accession>A0ABX9Y9H4</accession>
<dbReference type="Pfam" id="PF13338">
    <property type="entry name" value="AbiEi_4"/>
    <property type="match status" value="1"/>
</dbReference>
<protein>
    <recommendedName>
        <fullName evidence="1">AbiEi antitoxin N-terminal domain-containing protein</fullName>
    </recommendedName>
</protein>
<gene>
    <name evidence="2" type="ORF">DLJ60_03215</name>
</gene>
<reference evidence="2 3" key="1">
    <citation type="submission" date="2018-05" db="EMBL/GenBank/DDBJ databases">
        <title>Micromonospora from Atacama Desert.</title>
        <authorList>
            <person name="Carro L."/>
            <person name="Goodfellow M."/>
            <person name="Klenk H.-P."/>
        </authorList>
    </citation>
    <scope>NUCLEOTIDE SEQUENCE [LARGE SCALE GENOMIC DNA]</scope>
    <source>
        <strain evidence="2 3">LB41</strain>
    </source>
</reference>
<dbReference type="Gene3D" id="3.40.960.10">
    <property type="entry name" value="VSR Endonuclease"/>
    <property type="match status" value="1"/>
</dbReference>
<sequence length="311" mass="33628">MGEFDELTRLAAGQGGFVTAGQALRLGLGREQIRYLVRAGRWTRVSRGCYLPSAGPTAVALRRVRTRAAIASLGPGAVAVLDTAAELHGIAGLPPAAAIHVSVPPDRPHVQRRAEPGLTVHQLTLADADVCQVEGVPVTTPARTVADVLLRARRYPAVCVLDSALNQGILAEDDLSLVLAHFAGRRGAVAARGYLAEADGRAQSPLETRTRLRCVDGGVPPDTLQLPVRDEDGYLLGIGDLAWRGERLIAEADGRAPHLTPEAVYADRFRQNRLVNAGWRILRFTWSDTLRPDYIPQTVRRALRQSRHPPS</sequence>
<organism evidence="2 3">
    <name type="scientific">Micromonospora chalcea</name>
    <dbReference type="NCBI Taxonomy" id="1874"/>
    <lineage>
        <taxon>Bacteria</taxon>
        <taxon>Bacillati</taxon>
        <taxon>Actinomycetota</taxon>
        <taxon>Actinomycetes</taxon>
        <taxon>Micromonosporales</taxon>
        <taxon>Micromonosporaceae</taxon>
        <taxon>Micromonospora</taxon>
    </lineage>
</organism>
<feature type="domain" description="AbiEi antitoxin N-terminal" evidence="1">
    <location>
        <begin position="6"/>
        <end position="51"/>
    </location>
</feature>
<dbReference type="SUPFAM" id="SSF52980">
    <property type="entry name" value="Restriction endonuclease-like"/>
    <property type="match status" value="1"/>
</dbReference>
<proteinExistence type="predicted"/>
<dbReference type="EMBL" id="QGTA01000099">
    <property type="protein sequence ID" value="RQW97189.1"/>
    <property type="molecule type" value="Genomic_DNA"/>
</dbReference>
<dbReference type="RefSeq" id="WP_069088123.1">
    <property type="nucleotide sequence ID" value="NZ_QGTA01000099.1"/>
</dbReference>
<dbReference type="InterPro" id="IPR025159">
    <property type="entry name" value="AbiEi_N"/>
</dbReference>
<evidence type="ECO:0000259" key="1">
    <source>
        <dbReference type="Pfam" id="PF13338"/>
    </source>
</evidence>
<dbReference type="Proteomes" id="UP000274694">
    <property type="component" value="Unassembled WGS sequence"/>
</dbReference>
<name>A0ABX9Y9H4_MICCH</name>
<dbReference type="InterPro" id="IPR011335">
    <property type="entry name" value="Restrct_endonuc-II-like"/>
</dbReference>
<comment type="caution">
    <text evidence="2">The sequence shown here is derived from an EMBL/GenBank/DDBJ whole genome shotgun (WGS) entry which is preliminary data.</text>
</comment>
<evidence type="ECO:0000313" key="2">
    <source>
        <dbReference type="EMBL" id="RQW97189.1"/>
    </source>
</evidence>
<keyword evidence="3" id="KW-1185">Reference proteome</keyword>
<evidence type="ECO:0000313" key="3">
    <source>
        <dbReference type="Proteomes" id="UP000274694"/>
    </source>
</evidence>